<organism evidence="1">
    <name type="scientific">Anguilla anguilla</name>
    <name type="common">European freshwater eel</name>
    <name type="synonym">Muraena anguilla</name>
    <dbReference type="NCBI Taxonomy" id="7936"/>
    <lineage>
        <taxon>Eukaryota</taxon>
        <taxon>Metazoa</taxon>
        <taxon>Chordata</taxon>
        <taxon>Craniata</taxon>
        <taxon>Vertebrata</taxon>
        <taxon>Euteleostomi</taxon>
        <taxon>Actinopterygii</taxon>
        <taxon>Neopterygii</taxon>
        <taxon>Teleostei</taxon>
        <taxon>Anguilliformes</taxon>
        <taxon>Anguillidae</taxon>
        <taxon>Anguilla</taxon>
    </lineage>
</organism>
<dbReference type="EMBL" id="GBXM01061555">
    <property type="protein sequence ID" value="JAH47022.1"/>
    <property type="molecule type" value="Transcribed_RNA"/>
</dbReference>
<name>A0A0E9T0J5_ANGAN</name>
<reference evidence="1" key="1">
    <citation type="submission" date="2014-11" db="EMBL/GenBank/DDBJ databases">
        <authorList>
            <person name="Amaro Gonzalez C."/>
        </authorList>
    </citation>
    <scope>NUCLEOTIDE SEQUENCE</scope>
</reference>
<proteinExistence type="predicted"/>
<protein>
    <submittedName>
        <fullName evidence="1">Uncharacterized protein</fullName>
    </submittedName>
</protein>
<reference evidence="1" key="2">
    <citation type="journal article" date="2015" name="Fish Shellfish Immunol.">
        <title>Early steps in the European eel (Anguilla anguilla)-Vibrio vulnificus interaction in the gills: Role of the RtxA13 toxin.</title>
        <authorList>
            <person name="Callol A."/>
            <person name="Pajuelo D."/>
            <person name="Ebbesson L."/>
            <person name="Teles M."/>
            <person name="MacKenzie S."/>
            <person name="Amaro C."/>
        </authorList>
    </citation>
    <scope>NUCLEOTIDE SEQUENCE</scope>
</reference>
<sequence length="38" mass="4252">MKTVRSVIVKYSHILANISHKTELQTKTSKTGLPLLSK</sequence>
<dbReference type="AlphaFoldDB" id="A0A0E9T0J5"/>
<evidence type="ECO:0000313" key="1">
    <source>
        <dbReference type="EMBL" id="JAH47022.1"/>
    </source>
</evidence>
<accession>A0A0E9T0J5</accession>